<comment type="caution">
    <text evidence="1">The sequence shown here is derived from an EMBL/GenBank/DDBJ whole genome shotgun (WGS) entry which is preliminary data.</text>
</comment>
<reference evidence="1 2" key="1">
    <citation type="submission" date="2016-01" db="EMBL/GenBank/DDBJ databases">
        <title>Draft Genome Sequences of Seven Thermophilic Sporeformers Isolated from Foods.</title>
        <authorList>
            <person name="Berendsen E.M."/>
            <person name="Wells-Bennik M.H."/>
            <person name="Krawcyk A.O."/>
            <person name="De Jong A."/>
            <person name="Holsappel S."/>
            <person name="Eijlander R.T."/>
            <person name="Kuipers O.P."/>
        </authorList>
    </citation>
    <scope>NUCLEOTIDE SEQUENCE [LARGE SCALE GENOMIC DNA]</scope>
    <source>
        <strain evidence="1 2">B4135</strain>
    </source>
</reference>
<proteinExistence type="predicted"/>
<dbReference type="STRING" id="301148.B4135_0503"/>
<dbReference type="EMBL" id="LQYT01000135">
    <property type="protein sequence ID" value="KYD08821.1"/>
    <property type="molecule type" value="Genomic_DNA"/>
</dbReference>
<accession>A0A150L918</accession>
<name>A0A150L918_9BACI</name>
<sequence length="50" mass="5844">MLNIFLIMMDFSDPILDETVFRSNGMLDDLSEILDNPARMSVIRKNFLNH</sequence>
<evidence type="ECO:0000313" key="1">
    <source>
        <dbReference type="EMBL" id="KYD08821.1"/>
    </source>
</evidence>
<dbReference type="Proteomes" id="UP000075683">
    <property type="component" value="Unassembled WGS sequence"/>
</dbReference>
<protein>
    <submittedName>
        <fullName evidence="1">Uncharacterized protein</fullName>
    </submittedName>
</protein>
<evidence type="ECO:0000313" key="2">
    <source>
        <dbReference type="Proteomes" id="UP000075683"/>
    </source>
</evidence>
<dbReference type="AlphaFoldDB" id="A0A150L918"/>
<organism evidence="1 2">
    <name type="scientific">Caldibacillus debilis</name>
    <dbReference type="NCBI Taxonomy" id="301148"/>
    <lineage>
        <taxon>Bacteria</taxon>
        <taxon>Bacillati</taxon>
        <taxon>Bacillota</taxon>
        <taxon>Bacilli</taxon>
        <taxon>Bacillales</taxon>
        <taxon>Bacillaceae</taxon>
        <taxon>Caldibacillus</taxon>
    </lineage>
</organism>
<gene>
    <name evidence="1" type="ORF">B4135_0503</name>
</gene>